<dbReference type="AlphaFoldDB" id="A0A673ZGU6"/>
<evidence type="ECO:0000256" key="6">
    <source>
        <dbReference type="ARBA" id="ARBA00022737"/>
    </source>
</evidence>
<evidence type="ECO:0000259" key="13">
    <source>
        <dbReference type="PROSITE" id="PS50026"/>
    </source>
</evidence>
<dbReference type="PROSITE" id="PS01187">
    <property type="entry name" value="EGF_CA"/>
    <property type="match status" value="4"/>
</dbReference>
<dbReference type="InterPro" id="IPR035914">
    <property type="entry name" value="Sperma_CUB_dom_sf"/>
</dbReference>
<dbReference type="Ensembl" id="ENSSTUT00000048005.1">
    <property type="protein sequence ID" value="ENSSTUP00000046007.1"/>
    <property type="gene ID" value="ENSSTUG00000017198.1"/>
</dbReference>
<dbReference type="Pfam" id="PF14670">
    <property type="entry name" value="FXa_inhibition"/>
    <property type="match status" value="4"/>
</dbReference>
<dbReference type="GO" id="GO:0005615">
    <property type="term" value="C:extracellular space"/>
    <property type="evidence" value="ECO:0007669"/>
    <property type="project" value="TreeGrafter"/>
</dbReference>
<dbReference type="PANTHER" id="PTHR24046">
    <property type="entry name" value="SIGNAL PEPTIDE, CUB AND EGF-LIKE DOMAIN-CONTAINING"/>
    <property type="match status" value="1"/>
</dbReference>
<dbReference type="InterPro" id="IPR009030">
    <property type="entry name" value="Growth_fac_rcpt_cys_sf"/>
</dbReference>
<dbReference type="Pfam" id="PF07699">
    <property type="entry name" value="Ephrin_rec_like"/>
    <property type="match status" value="3"/>
</dbReference>
<protein>
    <submittedName>
        <fullName evidence="14">Signal peptide, CUB domain, EGF-like 2</fullName>
    </submittedName>
</protein>
<dbReference type="FunFam" id="2.10.25.10:FF:000035">
    <property type="entry name" value="Signal peptide, CUB domain and EGF-like domain-containing 2"/>
    <property type="match status" value="1"/>
</dbReference>
<keyword evidence="9" id="KW-0325">Glycoprotein</keyword>
<dbReference type="InterPro" id="IPR000742">
    <property type="entry name" value="EGF"/>
</dbReference>
<dbReference type="InterPro" id="IPR000859">
    <property type="entry name" value="CUB_dom"/>
</dbReference>
<dbReference type="PROSITE" id="PS01186">
    <property type="entry name" value="EGF_2"/>
    <property type="match status" value="5"/>
</dbReference>
<dbReference type="SUPFAM" id="SSF57184">
    <property type="entry name" value="Growth factor receptor domain"/>
    <property type="match status" value="3"/>
</dbReference>
<evidence type="ECO:0000256" key="10">
    <source>
        <dbReference type="PROSITE-ProRule" id="PRU00076"/>
    </source>
</evidence>
<comment type="subcellular location">
    <subcellularLocation>
        <location evidence="1">Cell surface</location>
    </subcellularLocation>
    <subcellularLocation>
        <location evidence="2">Secreted</location>
    </subcellularLocation>
</comment>
<evidence type="ECO:0000256" key="8">
    <source>
        <dbReference type="ARBA" id="ARBA00023157"/>
    </source>
</evidence>
<dbReference type="Pfam" id="PF00431">
    <property type="entry name" value="CUB"/>
    <property type="match status" value="1"/>
</dbReference>
<feature type="domain" description="CUB" evidence="12">
    <location>
        <begin position="743"/>
        <end position="854"/>
    </location>
</feature>
<dbReference type="InterPro" id="IPR024731">
    <property type="entry name" value="NELL2-like_EGF"/>
</dbReference>
<keyword evidence="3" id="KW-0964">Secreted</keyword>
<dbReference type="InterPro" id="IPR000152">
    <property type="entry name" value="EGF-type_Asp/Asn_hydroxyl_site"/>
</dbReference>
<dbReference type="FunFam" id="2.60.120.290:FF:000002">
    <property type="entry name" value="Signal peptide, CUB domain and EGF-like domain-containing 2"/>
    <property type="match status" value="1"/>
</dbReference>
<dbReference type="FunFam" id="2.10.50.10:FF:000032">
    <property type="entry name" value="Uncharacterized protein, isoform A"/>
    <property type="match status" value="1"/>
</dbReference>
<keyword evidence="15" id="KW-1185">Reference proteome</keyword>
<organism evidence="14 15">
    <name type="scientific">Salmo trutta</name>
    <name type="common">Brown trout</name>
    <dbReference type="NCBI Taxonomy" id="8032"/>
    <lineage>
        <taxon>Eukaryota</taxon>
        <taxon>Metazoa</taxon>
        <taxon>Chordata</taxon>
        <taxon>Craniata</taxon>
        <taxon>Vertebrata</taxon>
        <taxon>Euteleostomi</taxon>
        <taxon>Actinopterygii</taxon>
        <taxon>Neopterygii</taxon>
        <taxon>Teleostei</taxon>
        <taxon>Protacanthopterygii</taxon>
        <taxon>Salmoniformes</taxon>
        <taxon>Salmonidae</taxon>
        <taxon>Salmoninae</taxon>
        <taxon>Salmo</taxon>
    </lineage>
</organism>
<sequence>MIRNGFILISIGSMFYTCAEGSDGCHIDAICQYTQASYKCTCKVGFKGDGKHCEDIDECDIEYNGGCVHECNNIPGNYRCTCHDGFNLAHDGHNCLDVDECVFNNGGCQYTCVNTMGSYECSCKEGFFLSDNQHTCIHRSVGDCMNKEHGCAHICKETPKGGVACECRPGFELAKNQRGCILTCNHGNGGCQHTCEDMEQGPICRCHVRYTLHPDGRSCVENCAVNNGGCDSTCKDTSTGVRCSCPVGFTLQPDGKTCKDINECELHNGGCDHFCRNTIGSFECNCWKGFKLLTDERSCQDIDECYFERTCGHTCVNSPGGFECVCNKGYSLYGLAHCGDINECSVNNGGCEQGCENTMGGFECHCHPGYKLHWNKKDCIGKTAEGFPATKPPSKPTLNCSRQEGGDRCYLTCQSQVHITSGELSVTTTTTIGLHPKWHTIPFILHNFCPGPTWLWSRVVPYTGNRVPFGTQIDTGMCVWFCLRVFCGLIVLRGQFWYLVFLSAESCDLGCVRRRSEKRLRKTIRTLRKSIHRDQFHLHFAGSNYELAKRLARPVDLPEHCGKGQVLVDRKCVSCTVGTYYDRDQGRCVLCPAGMYQDEEGKISCEVCPGPEVRGSSRSVGARNISECGGQCPPGQFSHDGFIPCLPCPLGTYQPEVGRTSCFHCGGNLVTKHNGAVSFQECETKVQCSPGHHYNTSTHRCIRCPMGTYQMEFGQNYCISCPGNTTTDFDGSTNIMQCKNRHCGGEMGDFTGYIESPNYPGNYPANIECTWTINPPPKRRILIVVPEIFLPIEDECGDYLVMRKTLSNSVTTYETCQTYERPIAFTSRSKRLWIQFKSNEGNSGKGFQVPYVTYDEDYQELIEDIVRDGRLYASENHQEILKDKKLMKALFDVLAHPQNFFNYTAQESREMFPKSFIRFLRSKVLRFLRP</sequence>
<dbReference type="GO" id="GO:0005509">
    <property type="term" value="F:calcium ion binding"/>
    <property type="evidence" value="ECO:0007669"/>
    <property type="project" value="InterPro"/>
</dbReference>
<evidence type="ECO:0000256" key="11">
    <source>
        <dbReference type="SAM" id="SignalP"/>
    </source>
</evidence>
<proteinExistence type="predicted"/>
<dbReference type="PANTHER" id="PTHR24046:SF3">
    <property type="entry name" value="SIGNAL PEPTIDE, CUB AND EGF-LIKE DOMAIN-CONTAINING PROTEIN 2"/>
    <property type="match status" value="1"/>
</dbReference>
<evidence type="ECO:0000256" key="3">
    <source>
        <dbReference type="ARBA" id="ARBA00022525"/>
    </source>
</evidence>
<dbReference type="Pfam" id="PF12662">
    <property type="entry name" value="cEGF"/>
    <property type="match status" value="1"/>
</dbReference>
<dbReference type="PROSITE" id="PS01180">
    <property type="entry name" value="CUB"/>
    <property type="match status" value="1"/>
</dbReference>
<evidence type="ECO:0000256" key="4">
    <source>
        <dbReference type="ARBA" id="ARBA00022536"/>
    </source>
</evidence>
<reference evidence="14" key="1">
    <citation type="submission" date="2025-08" db="UniProtKB">
        <authorList>
            <consortium name="Ensembl"/>
        </authorList>
    </citation>
    <scope>IDENTIFICATION</scope>
</reference>
<keyword evidence="4 10" id="KW-0245">EGF-like domain</keyword>
<dbReference type="Gene3D" id="2.10.25.10">
    <property type="entry name" value="Laminin"/>
    <property type="match status" value="9"/>
</dbReference>
<evidence type="ECO:0000256" key="5">
    <source>
        <dbReference type="ARBA" id="ARBA00022729"/>
    </source>
</evidence>
<feature type="domain" description="EGF-like" evidence="13">
    <location>
        <begin position="301"/>
        <end position="339"/>
    </location>
</feature>
<feature type="disulfide bond" evidence="10">
    <location>
        <begin position="305"/>
        <end position="315"/>
    </location>
</feature>
<dbReference type="SMART" id="SM00181">
    <property type="entry name" value="EGF"/>
    <property type="match status" value="11"/>
</dbReference>
<dbReference type="GO" id="GO:0009986">
    <property type="term" value="C:cell surface"/>
    <property type="evidence" value="ECO:0007669"/>
    <property type="project" value="UniProtKB-SubCell"/>
</dbReference>
<evidence type="ECO:0000259" key="12">
    <source>
        <dbReference type="PROSITE" id="PS01180"/>
    </source>
</evidence>
<dbReference type="Pfam" id="PF07645">
    <property type="entry name" value="EGF_CA"/>
    <property type="match status" value="1"/>
</dbReference>
<dbReference type="InterPro" id="IPR018097">
    <property type="entry name" value="EGF_Ca-bd_CS"/>
</dbReference>
<dbReference type="InterPro" id="IPR049883">
    <property type="entry name" value="NOTCH1_EGF-like"/>
</dbReference>
<reference evidence="14" key="2">
    <citation type="submission" date="2025-09" db="UniProtKB">
        <authorList>
            <consortium name="Ensembl"/>
        </authorList>
    </citation>
    <scope>IDENTIFICATION</scope>
</reference>
<dbReference type="FunFam" id="2.10.25.10:FF:000008">
    <property type="entry name" value="Signal peptide, CUB domain, EGF-like 2"/>
    <property type="match status" value="1"/>
</dbReference>
<feature type="domain" description="EGF-like" evidence="13">
    <location>
        <begin position="14"/>
        <end position="54"/>
    </location>
</feature>
<dbReference type="FunFam" id="2.10.25.10:FF:000002">
    <property type="entry name" value="Latent-transforming growth factor beta-binding protein 3"/>
    <property type="match status" value="1"/>
</dbReference>
<dbReference type="PROSITE" id="PS50026">
    <property type="entry name" value="EGF_3"/>
    <property type="match status" value="3"/>
</dbReference>
<accession>A0A673ZGU6</accession>
<dbReference type="InterPro" id="IPR011641">
    <property type="entry name" value="Tyr-kin_ephrin_A/B_rcpt-like"/>
</dbReference>
<dbReference type="FunFam" id="2.10.25.10:FF:000037">
    <property type="entry name" value="Signal peptide, CUB domain and EGF-like domain-containing 2"/>
    <property type="match status" value="1"/>
</dbReference>
<evidence type="ECO:0000256" key="9">
    <source>
        <dbReference type="ARBA" id="ARBA00023180"/>
    </source>
</evidence>
<dbReference type="SMART" id="SM00179">
    <property type="entry name" value="EGF_CA"/>
    <property type="match status" value="8"/>
</dbReference>
<dbReference type="SUPFAM" id="SSF57196">
    <property type="entry name" value="EGF/Laminin"/>
    <property type="match status" value="3"/>
</dbReference>
<dbReference type="GO" id="GO:0007165">
    <property type="term" value="P:signal transduction"/>
    <property type="evidence" value="ECO:0007669"/>
    <property type="project" value="TreeGrafter"/>
</dbReference>
<evidence type="ECO:0000313" key="15">
    <source>
        <dbReference type="Proteomes" id="UP000472277"/>
    </source>
</evidence>
<dbReference type="CDD" id="cd00041">
    <property type="entry name" value="CUB"/>
    <property type="match status" value="1"/>
</dbReference>
<dbReference type="CDD" id="cd00054">
    <property type="entry name" value="EGF_CA"/>
    <property type="match status" value="1"/>
</dbReference>
<keyword evidence="6" id="KW-0677">Repeat</keyword>
<dbReference type="SMART" id="SM00042">
    <property type="entry name" value="CUB"/>
    <property type="match status" value="1"/>
</dbReference>
<evidence type="ECO:0000313" key="14">
    <source>
        <dbReference type="Ensembl" id="ENSSTUP00000046007.1"/>
    </source>
</evidence>
<dbReference type="FunFam" id="2.10.25.10:FF:000256">
    <property type="entry name" value="Signal peptide, CUB domain and EGF like domain containing 2"/>
    <property type="match status" value="1"/>
</dbReference>
<dbReference type="InterPro" id="IPR001881">
    <property type="entry name" value="EGF-like_Ca-bd_dom"/>
</dbReference>
<keyword evidence="7" id="KW-0106">Calcium</keyword>
<dbReference type="FunFam" id="2.10.50.10:FF:000024">
    <property type="entry name" value="signal peptide, CUB and EGF-like domain-containing protein 1"/>
    <property type="match status" value="1"/>
</dbReference>
<dbReference type="Proteomes" id="UP000472277">
    <property type="component" value="Chromosome 29"/>
</dbReference>
<name>A0A673ZGU6_SALTR</name>
<gene>
    <name evidence="14" type="primary">SCUBE2</name>
    <name evidence="14" type="synonym">LOC115167074</name>
</gene>
<dbReference type="FunFam" id="2.10.50.10:FF:000002">
    <property type="entry name" value="signal peptide, CUB and EGF-like domain-containing protein 2 isoform X1"/>
    <property type="match status" value="1"/>
</dbReference>
<dbReference type="FunFam" id="2.10.25.10:FF:000028">
    <property type="entry name" value="Signal peptide, CUB domain and EGF-like domain-containing 2"/>
    <property type="match status" value="1"/>
</dbReference>
<evidence type="ECO:0000256" key="7">
    <source>
        <dbReference type="ARBA" id="ARBA00022837"/>
    </source>
</evidence>
<feature type="domain" description="EGF-like" evidence="13">
    <location>
        <begin position="97"/>
        <end position="133"/>
    </location>
</feature>
<comment type="caution">
    <text evidence="10">Lacks conserved residue(s) required for the propagation of feature annotation.</text>
</comment>
<dbReference type="InterPro" id="IPR026823">
    <property type="entry name" value="cEGF"/>
</dbReference>
<dbReference type="SMART" id="SM01411">
    <property type="entry name" value="Ephrin_rec_like"/>
    <property type="match status" value="3"/>
</dbReference>
<evidence type="ECO:0000256" key="2">
    <source>
        <dbReference type="ARBA" id="ARBA00004613"/>
    </source>
</evidence>
<feature type="chain" id="PRO_5025630715" evidence="11">
    <location>
        <begin position="22"/>
        <end position="930"/>
    </location>
</feature>
<dbReference type="Gene3D" id="2.60.120.290">
    <property type="entry name" value="Spermadhesin, CUB domain"/>
    <property type="match status" value="1"/>
</dbReference>
<evidence type="ECO:0000256" key="1">
    <source>
        <dbReference type="ARBA" id="ARBA00004241"/>
    </source>
</evidence>
<dbReference type="GeneTree" id="ENSGT00940000153185"/>
<keyword evidence="5 11" id="KW-0732">Signal</keyword>
<dbReference type="FunFam" id="2.10.25.10:FF:000032">
    <property type="entry name" value="signal peptide, CUB and EGF-like domain-containing protein 2 isoform X1"/>
    <property type="match status" value="1"/>
</dbReference>
<dbReference type="Gene3D" id="2.10.50.10">
    <property type="entry name" value="Tumor Necrosis Factor Receptor, subunit A, domain 2"/>
    <property type="match status" value="3"/>
</dbReference>
<keyword evidence="8 10" id="KW-1015">Disulfide bond</keyword>
<feature type="signal peptide" evidence="11">
    <location>
        <begin position="1"/>
        <end position="21"/>
    </location>
</feature>
<dbReference type="Pfam" id="PF12947">
    <property type="entry name" value="EGF_3"/>
    <property type="match status" value="1"/>
</dbReference>
<dbReference type="PROSITE" id="PS00010">
    <property type="entry name" value="ASX_HYDROXYL"/>
    <property type="match status" value="5"/>
</dbReference>
<dbReference type="SUPFAM" id="SSF49854">
    <property type="entry name" value="Spermadhesin, CUB domain"/>
    <property type="match status" value="1"/>
</dbReference>
<dbReference type="InterPro" id="IPR052071">
    <property type="entry name" value="SCUB_EGF-like_domain"/>
</dbReference>